<keyword evidence="3" id="KW-1185">Reference proteome</keyword>
<organism evidence="2 3">
    <name type="scientific">Ectobacillus ponti</name>
    <dbReference type="NCBI Taxonomy" id="2961894"/>
    <lineage>
        <taxon>Bacteria</taxon>
        <taxon>Bacillati</taxon>
        <taxon>Bacillota</taxon>
        <taxon>Bacilli</taxon>
        <taxon>Bacillales</taxon>
        <taxon>Bacillaceae</taxon>
        <taxon>Ectobacillus</taxon>
    </lineage>
</organism>
<dbReference type="Pfam" id="PF13120">
    <property type="entry name" value="DUF3974"/>
    <property type="match status" value="1"/>
</dbReference>
<proteinExistence type="predicted"/>
<sequence length="277" mass="32440">MDILSFLLTALAVIILLGLSALGLAFFVGRKLFLSWKQPYKRASDSLHRLPHTSVPFLQEFSQHPEFRRWLHQKGRQETGALAALFCAADERMREYVLAALPKQDQKRLHHTVKHKKSFSKEELERTALVVRSYLDEEYRSPAKKPDLDFYSLYFYEEYGETLQYIAKQQRLVNPALQETITGMVASVLQSIPFYRERRLYEQQHKLEMFLTKDLPDMLGLVAQLSPAQRRDKEQELASFLIKFQKEIEESENSMYINLGRALDIKMRAAEEKLHKN</sequence>
<evidence type="ECO:0000313" key="2">
    <source>
        <dbReference type="EMBL" id="MCP8971000.1"/>
    </source>
</evidence>
<dbReference type="AlphaFoldDB" id="A0AA41XCN6"/>
<protein>
    <submittedName>
        <fullName evidence="2">DUF3974 domain-containing protein</fullName>
    </submittedName>
</protein>
<reference evidence="2" key="1">
    <citation type="submission" date="2022-07" db="EMBL/GenBank/DDBJ databases">
        <authorList>
            <person name="Li W.-J."/>
            <person name="Deng Q.-Q."/>
        </authorList>
    </citation>
    <scope>NUCLEOTIDE SEQUENCE</scope>
    <source>
        <strain evidence="2">SYSU M60031</strain>
    </source>
</reference>
<gene>
    <name evidence="2" type="ORF">NK662_20985</name>
</gene>
<comment type="caution">
    <text evidence="2">The sequence shown here is derived from an EMBL/GenBank/DDBJ whole genome shotgun (WGS) entry which is preliminary data.</text>
</comment>
<dbReference type="Proteomes" id="UP001156102">
    <property type="component" value="Unassembled WGS sequence"/>
</dbReference>
<feature type="domain" description="DUF3974" evidence="1">
    <location>
        <begin position="1"/>
        <end position="124"/>
    </location>
</feature>
<evidence type="ECO:0000259" key="1">
    <source>
        <dbReference type="Pfam" id="PF13120"/>
    </source>
</evidence>
<dbReference type="InterPro" id="IPR025005">
    <property type="entry name" value="DUF3974"/>
</dbReference>
<accession>A0AA41XCN6</accession>
<dbReference type="EMBL" id="JANCLT010000017">
    <property type="protein sequence ID" value="MCP8971000.1"/>
    <property type="molecule type" value="Genomic_DNA"/>
</dbReference>
<dbReference type="RefSeq" id="WP_254760926.1">
    <property type="nucleotide sequence ID" value="NZ_JANCLT010000017.1"/>
</dbReference>
<evidence type="ECO:0000313" key="3">
    <source>
        <dbReference type="Proteomes" id="UP001156102"/>
    </source>
</evidence>
<name>A0AA41XCN6_9BACI</name>